<dbReference type="OrthoDB" id="346993at2759"/>
<feature type="transmembrane region" description="Helical" evidence="3">
    <location>
        <begin position="269"/>
        <end position="289"/>
    </location>
</feature>
<feature type="domain" description="AAA+ ATPase" evidence="4">
    <location>
        <begin position="350"/>
        <end position="492"/>
    </location>
</feature>
<protein>
    <recommendedName>
        <fullName evidence="4">AAA+ ATPase domain-containing protein</fullName>
    </recommendedName>
</protein>
<dbReference type="InterPro" id="IPR041569">
    <property type="entry name" value="AAA_lid_3"/>
</dbReference>
<keyword evidence="1" id="KW-0547">Nucleotide-binding</keyword>
<dbReference type="VEuPathDB" id="ToxoDB:EMWEY_00036280"/>
<dbReference type="GO" id="GO:0004176">
    <property type="term" value="F:ATP-dependent peptidase activity"/>
    <property type="evidence" value="ECO:0007669"/>
    <property type="project" value="TreeGrafter"/>
</dbReference>
<reference evidence="5" key="1">
    <citation type="submission" date="2013-10" db="EMBL/GenBank/DDBJ databases">
        <title>Genomic analysis of the causative agents of coccidiosis in chickens.</title>
        <authorList>
            <person name="Reid A.J."/>
            <person name="Blake D."/>
            <person name="Billington K."/>
            <person name="Browne H."/>
            <person name="Dunn M."/>
            <person name="Hung S."/>
            <person name="Kawahara F."/>
            <person name="Miranda-Saavedra D."/>
            <person name="Mourier T."/>
            <person name="Nagra H."/>
            <person name="Otto T.D."/>
            <person name="Rawlings N."/>
            <person name="Sanchez A."/>
            <person name="Sanders M."/>
            <person name="Subramaniam C."/>
            <person name="Tay Y."/>
            <person name="Dear P."/>
            <person name="Doerig C."/>
            <person name="Gruber A."/>
            <person name="Parkinson J."/>
            <person name="Shirley M."/>
            <person name="Wan K.L."/>
            <person name="Berriman M."/>
            <person name="Tomley F."/>
            <person name="Pain A."/>
        </authorList>
    </citation>
    <scope>NUCLEOTIDE SEQUENCE [LARGE SCALE GENOMIC DNA]</scope>
    <source>
        <strain evidence="5">Weybridge</strain>
    </source>
</reference>
<feature type="transmembrane region" description="Helical" evidence="3">
    <location>
        <begin position="126"/>
        <end position="143"/>
    </location>
</feature>
<sequence>MRGFPPRLPVNPGAGPNHPLVHPSEEHSYSLFETDRTNNSNSGISSTRGGFEDAETGWEEREEELLVSLPPPSRSTFWMHLIHLKALCVRCIGKLFTSVFCRWCRSLQALDSSKLCPLKNFRCQPFKVGGAALLLVLLGARLWRLRGGRRMISNVSSRGPEVVPVHSGWHATRDRTAHGPLLWRLFFFWRLWRWPRTSAATEEPFSRVLDLVGRNAVKEVHFGPGSRLLLELKDKKKVVSSLVPGAEAAFFQAVSSRVPRFKAVHGGGLLPAVASFVAPLALMGLWFRLLRGLLLLQQPTRDSGTEREAAGAPPPTRFDEVISRQKEELQEIVCLLNGKHGLYNSMGARLPRGVLLVGPAGTGKTLLARAVAGETQAAFLSAAASEFTDIFVGQGARRVRELFRDARERAPCVVFIDELDALGCRSGCLEGAQATNQEYIQTINQLLAEIDGVMGAAAGVVLIAATNRLEAIDPALLRSGRFDRLIHLTLPDEDERLEILQLHATLKKLSLSSAARRHLKQVAAAAEGLSGADLENLLNESVFKAVRKGKTQVDEEALNEALITLLQRIQQARPPNERLGFSGILGCPV</sequence>
<dbReference type="RefSeq" id="XP_013337573.1">
    <property type="nucleotide sequence ID" value="XM_013482119.1"/>
</dbReference>
<keyword evidence="6" id="KW-1185">Reference proteome</keyword>
<dbReference type="SUPFAM" id="SSF52540">
    <property type="entry name" value="P-loop containing nucleoside triphosphate hydrolases"/>
    <property type="match status" value="1"/>
</dbReference>
<dbReference type="FunFam" id="3.40.50.300:FF:002568">
    <property type="entry name" value="Cell division protein (FtsH)"/>
    <property type="match status" value="1"/>
</dbReference>
<dbReference type="GO" id="GO:0009535">
    <property type="term" value="C:chloroplast thylakoid membrane"/>
    <property type="evidence" value="ECO:0007669"/>
    <property type="project" value="TreeGrafter"/>
</dbReference>
<evidence type="ECO:0000313" key="5">
    <source>
        <dbReference type="EMBL" id="CDJ60923.1"/>
    </source>
</evidence>
<evidence type="ECO:0000256" key="3">
    <source>
        <dbReference type="SAM" id="Phobius"/>
    </source>
</evidence>
<dbReference type="InterPro" id="IPR003959">
    <property type="entry name" value="ATPase_AAA_core"/>
</dbReference>
<name>U6MCX4_EIMMA</name>
<proteinExistence type="inferred from homology"/>
<evidence type="ECO:0000256" key="1">
    <source>
        <dbReference type="RuleBase" id="RU003651"/>
    </source>
</evidence>
<organism evidence="5 6">
    <name type="scientific">Eimeria maxima</name>
    <name type="common">Coccidian parasite</name>
    <dbReference type="NCBI Taxonomy" id="5804"/>
    <lineage>
        <taxon>Eukaryota</taxon>
        <taxon>Sar</taxon>
        <taxon>Alveolata</taxon>
        <taxon>Apicomplexa</taxon>
        <taxon>Conoidasida</taxon>
        <taxon>Coccidia</taxon>
        <taxon>Eucoccidiorida</taxon>
        <taxon>Eimeriorina</taxon>
        <taxon>Eimeriidae</taxon>
        <taxon>Eimeria</taxon>
    </lineage>
</organism>
<dbReference type="AlphaFoldDB" id="U6MCX4"/>
<dbReference type="InterPro" id="IPR003960">
    <property type="entry name" value="ATPase_AAA_CS"/>
</dbReference>
<dbReference type="GeneID" id="25337614"/>
<keyword evidence="1" id="KW-0067">ATP-binding</keyword>
<dbReference type="PANTHER" id="PTHR23076:SF58">
    <property type="entry name" value="INACTIVE ATP-DEPENDENT ZINC METALLOPROTEASE FTSHI 5, CHLOROPLASTIC-RELATED"/>
    <property type="match status" value="1"/>
</dbReference>
<dbReference type="PANTHER" id="PTHR23076">
    <property type="entry name" value="METALLOPROTEASE M41 FTSH"/>
    <property type="match status" value="1"/>
</dbReference>
<gene>
    <name evidence="5" type="ORF">EMWEY_00036280</name>
</gene>
<keyword evidence="3" id="KW-0812">Transmembrane</keyword>
<reference evidence="5" key="2">
    <citation type="submission" date="2013-10" db="EMBL/GenBank/DDBJ databases">
        <authorList>
            <person name="Aslett M."/>
        </authorList>
    </citation>
    <scope>NUCLEOTIDE SEQUENCE [LARGE SCALE GENOMIC DNA]</scope>
    <source>
        <strain evidence="5">Weybridge</strain>
    </source>
</reference>
<dbReference type="Gene3D" id="1.10.8.60">
    <property type="match status" value="1"/>
</dbReference>
<dbReference type="EMBL" id="HG721958">
    <property type="protein sequence ID" value="CDJ60923.1"/>
    <property type="molecule type" value="Genomic_DNA"/>
</dbReference>
<dbReference type="GO" id="GO:0005524">
    <property type="term" value="F:ATP binding"/>
    <property type="evidence" value="ECO:0007669"/>
    <property type="project" value="UniProtKB-KW"/>
</dbReference>
<dbReference type="InterPro" id="IPR027417">
    <property type="entry name" value="P-loop_NTPase"/>
</dbReference>
<dbReference type="GO" id="GO:0006508">
    <property type="term" value="P:proteolysis"/>
    <property type="evidence" value="ECO:0007669"/>
    <property type="project" value="TreeGrafter"/>
</dbReference>
<evidence type="ECO:0000313" key="6">
    <source>
        <dbReference type="Proteomes" id="UP000030763"/>
    </source>
</evidence>
<dbReference type="InterPro" id="IPR003593">
    <property type="entry name" value="AAA+_ATPase"/>
</dbReference>
<dbReference type="Gene3D" id="3.40.50.300">
    <property type="entry name" value="P-loop containing nucleotide triphosphate hydrolases"/>
    <property type="match status" value="1"/>
</dbReference>
<dbReference type="Proteomes" id="UP000030763">
    <property type="component" value="Unassembled WGS sequence"/>
</dbReference>
<comment type="similarity">
    <text evidence="1">Belongs to the AAA ATPase family.</text>
</comment>
<evidence type="ECO:0000256" key="2">
    <source>
        <dbReference type="SAM" id="MobiDB-lite"/>
    </source>
</evidence>
<accession>U6MCX4</accession>
<dbReference type="GO" id="GO:0016887">
    <property type="term" value="F:ATP hydrolysis activity"/>
    <property type="evidence" value="ECO:0007669"/>
    <property type="project" value="InterPro"/>
</dbReference>
<dbReference type="PROSITE" id="PS00674">
    <property type="entry name" value="AAA"/>
    <property type="match status" value="1"/>
</dbReference>
<dbReference type="Pfam" id="PF17862">
    <property type="entry name" value="AAA_lid_3"/>
    <property type="match status" value="1"/>
</dbReference>
<dbReference type="OMA" id="GRRMISN"/>
<keyword evidence="3" id="KW-0472">Membrane</keyword>
<feature type="region of interest" description="Disordered" evidence="2">
    <location>
        <begin position="1"/>
        <end position="20"/>
    </location>
</feature>
<keyword evidence="3" id="KW-1133">Transmembrane helix</keyword>
<dbReference type="SMART" id="SM00382">
    <property type="entry name" value="AAA"/>
    <property type="match status" value="1"/>
</dbReference>
<evidence type="ECO:0000259" key="4">
    <source>
        <dbReference type="SMART" id="SM00382"/>
    </source>
</evidence>
<dbReference type="Pfam" id="PF00004">
    <property type="entry name" value="AAA"/>
    <property type="match status" value="1"/>
</dbReference>